<dbReference type="EMBL" id="CP009571">
    <property type="protein sequence ID" value="AIT05178.1"/>
    <property type="molecule type" value="Genomic_DNA"/>
</dbReference>
<organism evidence="6 7">
    <name type="scientific">Sphingomonas taxi</name>
    <dbReference type="NCBI Taxonomy" id="1549858"/>
    <lineage>
        <taxon>Bacteria</taxon>
        <taxon>Pseudomonadati</taxon>
        <taxon>Pseudomonadota</taxon>
        <taxon>Alphaproteobacteria</taxon>
        <taxon>Sphingomonadales</taxon>
        <taxon>Sphingomonadaceae</taxon>
        <taxon>Sphingomonas</taxon>
    </lineage>
</organism>
<accession>A0A097ECB2</accession>
<protein>
    <submittedName>
        <fullName evidence="6">LysR family transcriptional regulator</fullName>
    </submittedName>
</protein>
<evidence type="ECO:0000256" key="3">
    <source>
        <dbReference type="ARBA" id="ARBA00023125"/>
    </source>
</evidence>
<dbReference type="InterPro" id="IPR000847">
    <property type="entry name" value="LysR_HTH_N"/>
</dbReference>
<dbReference type="STRING" id="1549858.MC45_00620"/>
<gene>
    <name evidence="6" type="ORF">MC45_00620</name>
</gene>
<evidence type="ECO:0000313" key="7">
    <source>
        <dbReference type="Proteomes" id="UP000033200"/>
    </source>
</evidence>
<dbReference type="InterPro" id="IPR058163">
    <property type="entry name" value="LysR-type_TF_proteobact-type"/>
</dbReference>
<dbReference type="Pfam" id="PF00126">
    <property type="entry name" value="HTH_1"/>
    <property type="match status" value="1"/>
</dbReference>
<dbReference type="PANTHER" id="PTHR30537:SF5">
    <property type="entry name" value="HTH-TYPE TRANSCRIPTIONAL ACTIVATOR TTDR-RELATED"/>
    <property type="match status" value="1"/>
</dbReference>
<keyword evidence="7" id="KW-1185">Reference proteome</keyword>
<dbReference type="GO" id="GO:0003700">
    <property type="term" value="F:DNA-binding transcription factor activity"/>
    <property type="evidence" value="ECO:0007669"/>
    <property type="project" value="InterPro"/>
</dbReference>
<dbReference type="PANTHER" id="PTHR30537">
    <property type="entry name" value="HTH-TYPE TRANSCRIPTIONAL REGULATOR"/>
    <property type="match status" value="1"/>
</dbReference>
<dbReference type="KEGG" id="stax:MC45_00620"/>
<dbReference type="InterPro" id="IPR005119">
    <property type="entry name" value="LysR_subst-bd"/>
</dbReference>
<evidence type="ECO:0000259" key="5">
    <source>
        <dbReference type="PROSITE" id="PS50931"/>
    </source>
</evidence>
<dbReference type="InterPro" id="IPR036390">
    <property type="entry name" value="WH_DNA-bd_sf"/>
</dbReference>
<sequence length="306" mass="33042">MTRRLPDFEAWAIFAKVAERGSFAGAAEALGLANPTVSKAIARLEARLGVALLSRTSRRLSLTEAGRAALTRAGRILQEGEALEDEAAEQSDVARGLVRISAPLSFGTAYVGATLPDFLAAYPEITLDFALSDRRVDLVAEGFDLALRIAALEDSSLLARRLCTVRILLVAAPAYLDAHGRPSHPAQLKDHCALAYTGGSSRGVWRFGHPQFGEETVEPPVRVWTDNADMLNPALLAGQGLALQPEFLVWREIREGRLEVAMPEWSVAPLGLHLITPPSPLRPRRVTVLIDHLARALATAPWAVAS</sequence>
<reference evidence="6 7" key="1">
    <citation type="submission" date="2014-09" db="EMBL/GenBank/DDBJ databases">
        <title>Using Illumina technology Improving SMRT sequencing Genome Assembly by RASTools.</title>
        <authorList>
            <person name="Zhou Y."/>
            <person name="Ma T."/>
            <person name="Liu T."/>
        </authorList>
    </citation>
    <scope>NUCLEOTIDE SEQUENCE [LARGE SCALE GENOMIC DNA]</scope>
    <source>
        <strain evidence="6 7">ATCC 55669</strain>
    </source>
</reference>
<comment type="similarity">
    <text evidence="1">Belongs to the LysR transcriptional regulatory family.</text>
</comment>
<dbReference type="Gene3D" id="3.40.190.290">
    <property type="match status" value="1"/>
</dbReference>
<dbReference type="RefSeq" id="WP_038658308.1">
    <property type="nucleotide sequence ID" value="NZ_CP009571.1"/>
</dbReference>
<dbReference type="Pfam" id="PF03466">
    <property type="entry name" value="LysR_substrate"/>
    <property type="match status" value="1"/>
</dbReference>
<dbReference type="SUPFAM" id="SSF53850">
    <property type="entry name" value="Periplasmic binding protein-like II"/>
    <property type="match status" value="1"/>
</dbReference>
<keyword evidence="2" id="KW-0805">Transcription regulation</keyword>
<dbReference type="FunFam" id="1.10.10.10:FF:000001">
    <property type="entry name" value="LysR family transcriptional regulator"/>
    <property type="match status" value="1"/>
</dbReference>
<dbReference type="Proteomes" id="UP000033200">
    <property type="component" value="Chromosome"/>
</dbReference>
<keyword evidence="4" id="KW-0804">Transcription</keyword>
<dbReference type="SUPFAM" id="SSF46785">
    <property type="entry name" value="Winged helix' DNA-binding domain"/>
    <property type="match status" value="1"/>
</dbReference>
<dbReference type="PRINTS" id="PR00039">
    <property type="entry name" value="HTHLYSR"/>
</dbReference>
<dbReference type="HOGENOM" id="CLU_039613_16_2_5"/>
<dbReference type="CDD" id="cd08422">
    <property type="entry name" value="PBP2_CrgA_like"/>
    <property type="match status" value="1"/>
</dbReference>
<dbReference type="InterPro" id="IPR036388">
    <property type="entry name" value="WH-like_DNA-bd_sf"/>
</dbReference>
<dbReference type="GO" id="GO:0006351">
    <property type="term" value="P:DNA-templated transcription"/>
    <property type="evidence" value="ECO:0007669"/>
    <property type="project" value="TreeGrafter"/>
</dbReference>
<evidence type="ECO:0000256" key="2">
    <source>
        <dbReference type="ARBA" id="ARBA00023015"/>
    </source>
</evidence>
<evidence type="ECO:0000256" key="1">
    <source>
        <dbReference type="ARBA" id="ARBA00009437"/>
    </source>
</evidence>
<proteinExistence type="inferred from homology"/>
<name>A0A097ECB2_9SPHN</name>
<dbReference type="AlphaFoldDB" id="A0A097ECB2"/>
<keyword evidence="3" id="KW-0238">DNA-binding</keyword>
<evidence type="ECO:0000256" key="4">
    <source>
        <dbReference type="ARBA" id="ARBA00023163"/>
    </source>
</evidence>
<dbReference type="GO" id="GO:0043565">
    <property type="term" value="F:sequence-specific DNA binding"/>
    <property type="evidence" value="ECO:0007669"/>
    <property type="project" value="TreeGrafter"/>
</dbReference>
<evidence type="ECO:0000313" key="6">
    <source>
        <dbReference type="EMBL" id="AIT05178.1"/>
    </source>
</evidence>
<dbReference type="Gene3D" id="1.10.10.10">
    <property type="entry name" value="Winged helix-like DNA-binding domain superfamily/Winged helix DNA-binding domain"/>
    <property type="match status" value="1"/>
</dbReference>
<dbReference type="eggNOG" id="COG0583">
    <property type="taxonomic scope" value="Bacteria"/>
</dbReference>
<dbReference type="PROSITE" id="PS50931">
    <property type="entry name" value="HTH_LYSR"/>
    <property type="match status" value="1"/>
</dbReference>
<feature type="domain" description="HTH lysR-type" evidence="5">
    <location>
        <begin position="6"/>
        <end position="63"/>
    </location>
</feature>